<organism evidence="1 2">
    <name type="scientific">Dermatophagoides pteronyssinus</name>
    <name type="common">European house dust mite</name>
    <dbReference type="NCBI Taxonomy" id="6956"/>
    <lineage>
        <taxon>Eukaryota</taxon>
        <taxon>Metazoa</taxon>
        <taxon>Ecdysozoa</taxon>
        <taxon>Arthropoda</taxon>
        <taxon>Chelicerata</taxon>
        <taxon>Arachnida</taxon>
        <taxon>Acari</taxon>
        <taxon>Acariformes</taxon>
        <taxon>Sarcoptiformes</taxon>
        <taxon>Astigmata</taxon>
        <taxon>Psoroptidia</taxon>
        <taxon>Analgoidea</taxon>
        <taxon>Pyroglyphidae</taxon>
        <taxon>Dermatophagoidinae</taxon>
        <taxon>Dermatophagoides</taxon>
    </lineage>
</organism>
<evidence type="ECO:0000313" key="1">
    <source>
        <dbReference type="EMBL" id="KAH9415897.1"/>
    </source>
</evidence>
<name>A0ABQ8J005_DERPT</name>
<dbReference type="Proteomes" id="UP000887458">
    <property type="component" value="Unassembled WGS sequence"/>
</dbReference>
<comment type="caution">
    <text evidence="1">The sequence shown here is derived from an EMBL/GenBank/DDBJ whole genome shotgun (WGS) entry which is preliminary data.</text>
</comment>
<reference evidence="1 2" key="1">
    <citation type="journal article" date="2018" name="J. Allergy Clin. Immunol.">
        <title>High-quality assembly of Dermatophagoides pteronyssinus genome and transcriptome reveals a wide range of novel allergens.</title>
        <authorList>
            <person name="Liu X.Y."/>
            <person name="Yang K.Y."/>
            <person name="Wang M.Q."/>
            <person name="Kwok J.S."/>
            <person name="Zeng X."/>
            <person name="Yang Z."/>
            <person name="Xiao X.J."/>
            <person name="Lau C.P."/>
            <person name="Li Y."/>
            <person name="Huang Z.M."/>
            <person name="Ba J.G."/>
            <person name="Yim A.K."/>
            <person name="Ouyang C.Y."/>
            <person name="Ngai S.M."/>
            <person name="Chan T.F."/>
            <person name="Leung E.L."/>
            <person name="Liu L."/>
            <person name="Liu Z.G."/>
            <person name="Tsui S.K."/>
        </authorList>
    </citation>
    <scope>NUCLEOTIDE SEQUENCE [LARGE SCALE GENOMIC DNA]</scope>
    <source>
        <strain evidence="1">Derp</strain>
    </source>
</reference>
<dbReference type="EMBL" id="NJHN03000095">
    <property type="protein sequence ID" value="KAH9415897.1"/>
    <property type="molecule type" value="Genomic_DNA"/>
</dbReference>
<evidence type="ECO:0000313" key="2">
    <source>
        <dbReference type="Proteomes" id="UP000887458"/>
    </source>
</evidence>
<gene>
    <name evidence="1" type="ORF">DERP_000391</name>
</gene>
<proteinExistence type="predicted"/>
<keyword evidence="2" id="KW-1185">Reference proteome</keyword>
<protein>
    <submittedName>
        <fullName evidence="1">Uncharacterized protein</fullName>
    </submittedName>
</protein>
<accession>A0ABQ8J005</accession>
<sequence>MSIVKYVILYPVEMILGSMSKRYILPKESDTPVEESTLHILNATSITLFNNYIKNNGPVKK</sequence>
<reference evidence="1 2" key="2">
    <citation type="journal article" date="2022" name="Mol. Biol. Evol.">
        <title>Comparative Genomics Reveals Insights into the Divergent Evolution of Astigmatic Mites and Household Pest Adaptations.</title>
        <authorList>
            <person name="Xiong Q."/>
            <person name="Wan A.T."/>
            <person name="Liu X."/>
            <person name="Fung C.S."/>
            <person name="Xiao X."/>
            <person name="Malainual N."/>
            <person name="Hou J."/>
            <person name="Wang L."/>
            <person name="Wang M."/>
            <person name="Yang K.Y."/>
            <person name="Cui Y."/>
            <person name="Leung E.L."/>
            <person name="Nong W."/>
            <person name="Shin S.K."/>
            <person name="Au S.W."/>
            <person name="Jeong K.Y."/>
            <person name="Chew F.T."/>
            <person name="Hui J.H."/>
            <person name="Leung T.F."/>
            <person name="Tungtrongchitr A."/>
            <person name="Zhong N."/>
            <person name="Liu Z."/>
            <person name="Tsui S.K."/>
        </authorList>
    </citation>
    <scope>NUCLEOTIDE SEQUENCE [LARGE SCALE GENOMIC DNA]</scope>
    <source>
        <strain evidence="1">Derp</strain>
    </source>
</reference>